<feature type="signal peptide" evidence="2">
    <location>
        <begin position="1"/>
        <end position="29"/>
    </location>
</feature>
<comment type="caution">
    <text evidence="3">The sequence shown here is derived from an EMBL/GenBank/DDBJ whole genome shotgun (WGS) entry which is preliminary data.</text>
</comment>
<evidence type="ECO:0000313" key="3">
    <source>
        <dbReference type="EMBL" id="MDN4596666.1"/>
    </source>
</evidence>
<accession>A0ABT8IV40</accession>
<keyword evidence="1" id="KW-0175">Coiled coil</keyword>
<dbReference type="EMBL" id="JAROCB010000001">
    <property type="protein sequence ID" value="MDN4596666.1"/>
    <property type="molecule type" value="Genomic_DNA"/>
</dbReference>
<dbReference type="InterPro" id="IPR023346">
    <property type="entry name" value="Lysozyme-like_dom_sf"/>
</dbReference>
<dbReference type="SUPFAM" id="SSF53955">
    <property type="entry name" value="Lysozyme-like"/>
    <property type="match status" value="1"/>
</dbReference>
<keyword evidence="4" id="KW-1185">Reference proteome</keyword>
<gene>
    <name evidence="3" type="ORF">P5G59_05915</name>
</gene>
<evidence type="ECO:0000256" key="2">
    <source>
        <dbReference type="SAM" id="SignalP"/>
    </source>
</evidence>
<keyword evidence="2" id="KW-0732">Signal</keyword>
<organism evidence="3 4">
    <name type="scientific">Leifsonia virtsii</name>
    <dbReference type="NCBI Taxonomy" id="3035915"/>
    <lineage>
        <taxon>Bacteria</taxon>
        <taxon>Bacillati</taxon>
        <taxon>Actinomycetota</taxon>
        <taxon>Actinomycetes</taxon>
        <taxon>Micrococcales</taxon>
        <taxon>Microbacteriaceae</taxon>
        <taxon>Leifsonia</taxon>
    </lineage>
</organism>
<protein>
    <submittedName>
        <fullName evidence="3">Uncharacterized protein</fullName>
    </submittedName>
</protein>
<dbReference type="RefSeq" id="WP_301216913.1">
    <property type="nucleotide sequence ID" value="NZ_JAROCB010000001.1"/>
</dbReference>
<evidence type="ECO:0000313" key="4">
    <source>
        <dbReference type="Proteomes" id="UP001174210"/>
    </source>
</evidence>
<dbReference type="Proteomes" id="UP001174210">
    <property type="component" value="Unassembled WGS sequence"/>
</dbReference>
<name>A0ABT8IV40_9MICO</name>
<evidence type="ECO:0000256" key="1">
    <source>
        <dbReference type="SAM" id="Coils"/>
    </source>
</evidence>
<feature type="chain" id="PRO_5045172959" evidence="2">
    <location>
        <begin position="30"/>
        <end position="376"/>
    </location>
</feature>
<proteinExistence type="predicted"/>
<reference evidence="3" key="1">
    <citation type="submission" date="2023-03" db="EMBL/GenBank/DDBJ databases">
        <title>MT1 and MT2 Draft Genomes of Novel Species.</title>
        <authorList>
            <person name="Venkateswaran K."/>
        </authorList>
    </citation>
    <scope>NUCLEOTIDE SEQUENCE</scope>
    <source>
        <strain evidence="3">F6_8S_P_1A</strain>
    </source>
</reference>
<sequence>MRRFWRGSAVAAALAATLVLSAGLAPAQADPSYPSWDDVQAAKSNAAAAQAEVDRINGILTALQTAANAAGDLAVKRFAEYGQAETALQAATQKADDLATRATEASAKADELKSQSGALAEQLTRSGSSTVSVRLFLSPTAQKSDSLLYQLGALSRLGERASSLYAQASAQKNLAASLSAQATTAQKVRDQLATDAKKAYDVAVAAKQSADAQLADQKQHATTLYAQLATLKNTEASVEQKYAEGVAAQQAAEAAANSGGGADSFAPPPGMNVDPAAAQAYAAGRIGAYGWGGDQMDCLIRLWNGESGWRANAYNTSSGAYGIPQSLPASKMSTAGPDWMTNANTQINWGLDYINRAYGSPCTALGKWLARDPHWY</sequence>
<feature type="coiled-coil region" evidence="1">
    <location>
        <begin position="88"/>
        <end position="115"/>
    </location>
</feature>